<feature type="region of interest" description="Disordered" evidence="6">
    <location>
        <begin position="774"/>
        <end position="810"/>
    </location>
</feature>
<reference evidence="8" key="1">
    <citation type="submission" date="2021-02" db="EMBL/GenBank/DDBJ databases">
        <authorList>
            <person name="Dougan E. K."/>
            <person name="Rhodes N."/>
            <person name="Thang M."/>
            <person name="Chan C."/>
        </authorList>
    </citation>
    <scope>NUCLEOTIDE SEQUENCE</scope>
</reference>
<dbReference type="SUPFAM" id="SSF56784">
    <property type="entry name" value="HAD-like"/>
    <property type="match status" value="1"/>
</dbReference>
<evidence type="ECO:0000256" key="5">
    <source>
        <dbReference type="ARBA" id="ARBA00023212"/>
    </source>
</evidence>
<feature type="transmembrane region" description="Helical" evidence="7">
    <location>
        <begin position="869"/>
        <end position="887"/>
    </location>
</feature>
<feature type="transmembrane region" description="Helical" evidence="7">
    <location>
        <begin position="1226"/>
        <end position="1249"/>
    </location>
</feature>
<accession>A0A813JIK6</accession>
<keyword evidence="7" id="KW-0472">Membrane</keyword>
<evidence type="ECO:0000313" key="8">
    <source>
        <dbReference type="EMBL" id="CAE8679661.1"/>
    </source>
</evidence>
<feature type="transmembrane region" description="Helical" evidence="7">
    <location>
        <begin position="1196"/>
        <end position="1220"/>
    </location>
</feature>
<evidence type="ECO:0000256" key="3">
    <source>
        <dbReference type="ARBA" id="ARBA00016840"/>
    </source>
</evidence>
<dbReference type="InterPro" id="IPR022083">
    <property type="entry name" value="KBP"/>
</dbReference>
<feature type="compositionally biased region" description="Basic and acidic residues" evidence="6">
    <location>
        <begin position="782"/>
        <end position="796"/>
    </location>
</feature>
<evidence type="ECO:0000256" key="4">
    <source>
        <dbReference type="ARBA" id="ARBA00022490"/>
    </source>
</evidence>
<dbReference type="InterPro" id="IPR023214">
    <property type="entry name" value="HAD_sf"/>
</dbReference>
<evidence type="ECO:0000256" key="1">
    <source>
        <dbReference type="ARBA" id="ARBA00004245"/>
    </source>
</evidence>
<keyword evidence="5" id="KW-0206">Cytoskeleton</keyword>
<evidence type="ECO:0000256" key="2">
    <source>
        <dbReference type="ARBA" id="ARBA00010305"/>
    </source>
</evidence>
<dbReference type="Proteomes" id="UP000626109">
    <property type="component" value="Unassembled WGS sequence"/>
</dbReference>
<keyword evidence="7" id="KW-1133">Transmembrane helix</keyword>
<dbReference type="Pfam" id="PF13740">
    <property type="entry name" value="ACT_6"/>
    <property type="match status" value="1"/>
</dbReference>
<dbReference type="Pfam" id="PF12710">
    <property type="entry name" value="HAD"/>
    <property type="match status" value="1"/>
</dbReference>
<keyword evidence="4" id="KW-0963">Cytoplasm</keyword>
<evidence type="ECO:0000256" key="6">
    <source>
        <dbReference type="SAM" id="MobiDB-lite"/>
    </source>
</evidence>
<dbReference type="Gene3D" id="3.40.50.1000">
    <property type="entry name" value="HAD superfamily/HAD-like"/>
    <property type="match status" value="1"/>
</dbReference>
<dbReference type="GO" id="GO:0005856">
    <property type="term" value="C:cytoskeleton"/>
    <property type="evidence" value="ECO:0007669"/>
    <property type="project" value="UniProtKB-SubCell"/>
</dbReference>
<dbReference type="InterPro" id="IPR036412">
    <property type="entry name" value="HAD-like_sf"/>
</dbReference>
<dbReference type="AlphaFoldDB" id="A0A813JIK6"/>
<dbReference type="EMBL" id="CAJNNW010025784">
    <property type="protein sequence ID" value="CAE8679661.1"/>
    <property type="molecule type" value="Genomic_DNA"/>
</dbReference>
<name>A0A813JIK6_POLGL</name>
<comment type="similarity">
    <text evidence="2">Belongs to the KIF-binding protein family.</text>
</comment>
<evidence type="ECO:0000256" key="7">
    <source>
        <dbReference type="SAM" id="Phobius"/>
    </source>
</evidence>
<comment type="subcellular location">
    <subcellularLocation>
        <location evidence="1">Cytoplasm</location>
        <location evidence="1">Cytoskeleton</location>
    </subcellularLocation>
</comment>
<sequence length="1253" mass="139554">MLSPLLEQLSQKVYIAFWRQLSFEVAEVYQELYELKSRGKLPGIRQAEDEEDAEDRDIRRIARCNHFATSSVKFYGVFLDSYSSNDGTEPERVDQDHAHSYLTARLNRARQVGCSITMVIMLTELILICTAANKDAGRNWLALLPSVTRIGKTIPCANLATACNDRLHCCKEATRRRGMDIFLTRIGQGRHSPDIHQTFTRREPVTHQSHQTLIQTVTRHPRDTCTRIGSWDFRDFASRVLPRDPGVTVQGPNGPNRMAPFIAIIGKMEHQARIVDMAQYVIENSLVFSLMLEHGADSSISLIKELVTTSRNLNLNVSFSFGGGPDPNGPCPWPVGGAPPGSHPCTEELIASINVAVKGSLPAMLLHEMFEYLANTGGKLLEVKHKRDDRFSFNKECTKVSLRVRCPGVPISELYLNLQRICRVHSAEVAVREWEGMDRPNGKSLVVFGLSDVLCPYDVLDKVLVEAGIDPATVKCGNCKDSGAKAKVAALRGKDAVCMQRAAEKLEFTKGARLVCHSLKEIGFRLAVISSTGCRLILERVKQELGLDYAISRDLEVDKDNTFTGQYAGDHKEEGTAFNKADYLQLMAERDGIDLKNVILVGTFTQGMSDEAVRLSLDTFGPSIHFHAPESKKPCLLSMLYLLGFSGFDVDEMQCQRLKQEINGQALKEVIPEADVMSGASSPKMNPEVPPGSRRYLLRVRCEGNDLQSFAQLMEPLIPFCKAGTCTIERIQQVTLMSENALMGLSLTVNGLDPEAALKDMLLQSHRLGLTVDWDEQDSEQDERRELRGAKTDHSRSSGASGSDERGSVSAGSVGSFYGSVISDAASDPGKWLQSVARWLETSEDTDPARYLTWCCDDFKPRRIKAPIVLAWLLLQAFGLVFQLVLLGEVSRNLEAFEITLSSFCGAEHRQHGVCLGPAWNLSYTGTLTFPPSGGQGDFDFVIPRTLPFAFTTASQPPTFLLGVEPQPPHADAAWQVDITPLGKPPLAAVRGWGHKFQVITGHQSEGPSWRGSVRMDSKYSETAQVHLYVVDSRIQHLEDVHSQKQCSFEASWQNFSERSQGQHHRVLSLTKAATAFFLAVQIFLAGLVLRRFYFSVDSGKLLSRVIILKFLMQDFPQQMCIAAYIYSWYSANGLRCQMCLFHPSHCDDEHPLHPTNLLVCIFTLLSAASNQLLLQAKLKRNYDSEDECVLCFFRFIMLSVSILPFTTALFFLSAFMFHLRSVICYILIGLPTILGWGTVLCVPLFSICDDDF</sequence>
<proteinExistence type="inferred from homology"/>
<comment type="caution">
    <text evidence="8">The sequence shown here is derived from an EMBL/GenBank/DDBJ whole genome shotgun (WGS) entry which is preliminary data.</text>
</comment>
<dbReference type="PANTHER" id="PTHR46321">
    <property type="entry name" value="KIF1-BINDING PROTEIN"/>
    <property type="match status" value="1"/>
</dbReference>
<organism evidence="8 9">
    <name type="scientific">Polarella glacialis</name>
    <name type="common">Dinoflagellate</name>
    <dbReference type="NCBI Taxonomy" id="89957"/>
    <lineage>
        <taxon>Eukaryota</taxon>
        <taxon>Sar</taxon>
        <taxon>Alveolata</taxon>
        <taxon>Dinophyceae</taxon>
        <taxon>Suessiales</taxon>
        <taxon>Suessiaceae</taxon>
        <taxon>Polarella</taxon>
    </lineage>
</organism>
<gene>
    <name evidence="8" type="ORF">PGLA2088_LOCUS21477</name>
</gene>
<evidence type="ECO:0000313" key="9">
    <source>
        <dbReference type="Proteomes" id="UP000626109"/>
    </source>
</evidence>
<feature type="transmembrane region" description="Helical" evidence="7">
    <location>
        <begin position="1156"/>
        <end position="1175"/>
    </location>
</feature>
<feature type="transmembrane region" description="Helical" evidence="7">
    <location>
        <begin position="1073"/>
        <end position="1094"/>
    </location>
</feature>
<protein>
    <recommendedName>
        <fullName evidence="3">KIF-binding protein</fullName>
    </recommendedName>
</protein>
<dbReference type="PANTHER" id="PTHR46321:SF1">
    <property type="entry name" value="KIF-BINDING PROTEIN"/>
    <property type="match status" value="1"/>
</dbReference>
<keyword evidence="7" id="KW-0812">Transmembrane</keyword>
<dbReference type="Pfam" id="PF12309">
    <property type="entry name" value="KBP_C"/>
    <property type="match status" value="1"/>
</dbReference>